<dbReference type="CDD" id="cd01650">
    <property type="entry name" value="RT_nLTR_like"/>
    <property type="match status" value="1"/>
</dbReference>
<dbReference type="AlphaFoldDB" id="A0A4Y9Y6K0"/>
<keyword evidence="1" id="KW-0175">Coiled coil</keyword>
<dbReference type="InterPro" id="IPR000477">
    <property type="entry name" value="RT_dom"/>
</dbReference>
<reference evidence="3 4" key="1">
    <citation type="submission" date="2019-01" db="EMBL/GenBank/DDBJ databases">
        <title>Genome sequencing of the rare red list fungi Fomitopsis rosea.</title>
        <authorList>
            <person name="Buettner E."/>
            <person name="Kellner H."/>
        </authorList>
    </citation>
    <scope>NUCLEOTIDE SEQUENCE [LARGE SCALE GENOMIC DNA]</scope>
    <source>
        <strain evidence="3 4">DSM 105464</strain>
    </source>
</reference>
<feature type="coiled-coil region" evidence="1">
    <location>
        <begin position="276"/>
        <end position="321"/>
    </location>
</feature>
<name>A0A4Y9Y6K0_9APHY</name>
<comment type="caution">
    <text evidence="3">The sequence shown here is derived from an EMBL/GenBank/DDBJ whole genome shotgun (WGS) entry which is preliminary data.</text>
</comment>
<sequence length="561" mass="63739">MGDFNITVDTIDRIPPREDNIGATMALTSLLLSLQLKDGWRMSEPNQRDYSYPQRAATSKSRIDRIYVTDNILKSSQSWSIKATAVPTDHKLVLAKISTAQAPYVGKGRWSIPLHLMNDINFQREAKIMGNRALTKAKRYTDNGDRDAHNNPQLVLSEYKKNIVTLARNIMKKKAPKLDAAIKKLTTDINRIQSLPSYTEDPLLLTEADVLLDRIIQLERKRYQHIREATTARYALNAEAISKYWSSINKEKKPRDIIYSLKVPGTEDMITRSDRMAQLARDYHDKLQEHDDLQDEDMARSEHIRLATEKLESQLDNYEADALRASISMDDVTDALRKAKPGKASGPDGIPYEFWKSMHDNNESSDNEEASFDGANLLLLAYRDIETYGVDPKSGFADGWMCPIYKKHDRRDISNYRPITVLNSDYKLYTKVLASHLATVVKTIIHPNQAGFIPGRRITDQTQTCRTMVDYAEATENNGVIIALDQEKAYDKIKHDYLWAVLERAGVPRKFIDRIKSLYENATTVVIINGESSTPFRVVRGHARSAALASAASPYLEWQNA</sequence>
<gene>
    <name evidence="3" type="ORF">EVJ58_g7641</name>
</gene>
<feature type="domain" description="Reverse transcriptase" evidence="2">
    <location>
        <begin position="406"/>
        <end position="534"/>
    </location>
</feature>
<evidence type="ECO:0000256" key="1">
    <source>
        <dbReference type="SAM" id="Coils"/>
    </source>
</evidence>
<evidence type="ECO:0000313" key="3">
    <source>
        <dbReference type="EMBL" id="TFY56439.1"/>
    </source>
</evidence>
<evidence type="ECO:0000313" key="4">
    <source>
        <dbReference type="Proteomes" id="UP000298390"/>
    </source>
</evidence>
<organism evidence="3 4">
    <name type="scientific">Rhodofomes roseus</name>
    <dbReference type="NCBI Taxonomy" id="34475"/>
    <lineage>
        <taxon>Eukaryota</taxon>
        <taxon>Fungi</taxon>
        <taxon>Dikarya</taxon>
        <taxon>Basidiomycota</taxon>
        <taxon>Agaricomycotina</taxon>
        <taxon>Agaricomycetes</taxon>
        <taxon>Polyporales</taxon>
        <taxon>Rhodofomes</taxon>
    </lineage>
</organism>
<dbReference type="SUPFAM" id="SSF56219">
    <property type="entry name" value="DNase I-like"/>
    <property type="match status" value="1"/>
</dbReference>
<dbReference type="InterPro" id="IPR036691">
    <property type="entry name" value="Endo/exonu/phosph_ase_sf"/>
</dbReference>
<dbReference type="PANTHER" id="PTHR19446">
    <property type="entry name" value="REVERSE TRANSCRIPTASES"/>
    <property type="match status" value="1"/>
</dbReference>
<dbReference type="Pfam" id="PF00078">
    <property type="entry name" value="RVT_1"/>
    <property type="match status" value="1"/>
</dbReference>
<evidence type="ECO:0000259" key="2">
    <source>
        <dbReference type="Pfam" id="PF00078"/>
    </source>
</evidence>
<accession>A0A4Y9Y6K0</accession>
<protein>
    <recommendedName>
        <fullName evidence="2">Reverse transcriptase domain-containing protein</fullName>
    </recommendedName>
</protein>
<dbReference type="Proteomes" id="UP000298390">
    <property type="component" value="Unassembled WGS sequence"/>
</dbReference>
<dbReference type="EMBL" id="SEKV01000504">
    <property type="protein sequence ID" value="TFY56439.1"/>
    <property type="molecule type" value="Genomic_DNA"/>
</dbReference>
<dbReference type="Gene3D" id="3.60.10.10">
    <property type="entry name" value="Endonuclease/exonuclease/phosphatase"/>
    <property type="match status" value="1"/>
</dbReference>
<proteinExistence type="predicted"/>